<keyword evidence="10 11" id="KW-0234">DNA repair</keyword>
<dbReference type="InterPro" id="IPR020588">
    <property type="entry name" value="RecA_ATP-bd"/>
</dbReference>
<keyword evidence="2 11" id="KW-0547">Nucleotide-binding</keyword>
<gene>
    <name evidence="11 15" type="primary">radA</name>
    <name evidence="15" type="ORF">GCM10012280_33170</name>
</gene>
<feature type="domain" description="RecA family profile 1" evidence="14">
    <location>
        <begin position="71"/>
        <end position="220"/>
    </location>
</feature>
<dbReference type="InterPro" id="IPR041166">
    <property type="entry name" value="Rubredoxin_2"/>
</dbReference>
<dbReference type="Pfam" id="PF18073">
    <property type="entry name" value="Zn_ribbon_LapB"/>
    <property type="match status" value="1"/>
</dbReference>
<dbReference type="GO" id="GO:0008270">
    <property type="term" value="F:zinc ion binding"/>
    <property type="evidence" value="ECO:0007669"/>
    <property type="project" value="UniProtKB-KW"/>
</dbReference>
<evidence type="ECO:0000313" key="16">
    <source>
        <dbReference type="Proteomes" id="UP000641932"/>
    </source>
</evidence>
<feature type="binding site" evidence="11">
    <location>
        <begin position="100"/>
        <end position="107"/>
    </location>
    <ligand>
        <name>ATP</name>
        <dbReference type="ChEBI" id="CHEBI:30616"/>
    </ligand>
</feature>
<dbReference type="GO" id="GO:0005829">
    <property type="term" value="C:cytosol"/>
    <property type="evidence" value="ECO:0007669"/>
    <property type="project" value="TreeGrafter"/>
</dbReference>
<dbReference type="Gene3D" id="3.40.50.300">
    <property type="entry name" value="P-loop containing nucleotide triphosphate hydrolases"/>
    <property type="match status" value="1"/>
</dbReference>
<evidence type="ECO:0000256" key="7">
    <source>
        <dbReference type="ARBA" id="ARBA00022840"/>
    </source>
</evidence>
<keyword evidence="7 11" id="KW-0067">ATP-binding</keyword>
<dbReference type="EMBL" id="BMMS01000013">
    <property type="protein sequence ID" value="GGO89598.1"/>
    <property type="molecule type" value="Genomic_DNA"/>
</dbReference>
<dbReference type="PROSITE" id="PS50162">
    <property type="entry name" value="RECA_2"/>
    <property type="match status" value="1"/>
</dbReference>
<accession>A0A918DZE5</accession>
<keyword evidence="1 11" id="KW-0479">Metal-binding</keyword>
<comment type="similarity">
    <text evidence="11 13">Belongs to the RecA family. RadA subfamily.</text>
</comment>
<name>A0A918DZE5_9ACTN</name>
<reference evidence="15" key="1">
    <citation type="journal article" date="2014" name="Int. J. Syst. Evol. Microbiol.">
        <title>Complete genome sequence of Corynebacterium casei LMG S-19264T (=DSM 44701T), isolated from a smear-ripened cheese.</title>
        <authorList>
            <consortium name="US DOE Joint Genome Institute (JGI-PGF)"/>
            <person name="Walter F."/>
            <person name="Albersmeier A."/>
            <person name="Kalinowski J."/>
            <person name="Ruckert C."/>
        </authorList>
    </citation>
    <scope>NUCLEOTIDE SEQUENCE</scope>
    <source>
        <strain evidence="15">CGMCC 4.7201</strain>
    </source>
</reference>
<comment type="caution">
    <text evidence="15">The sequence shown here is derived from an EMBL/GenBank/DDBJ whole genome shotgun (WGS) entry which is preliminary data.</text>
</comment>
<dbReference type="PANTHER" id="PTHR32472">
    <property type="entry name" value="DNA REPAIR PROTEIN RADA"/>
    <property type="match status" value="1"/>
</dbReference>
<dbReference type="InterPro" id="IPR020568">
    <property type="entry name" value="Ribosomal_Su5_D2-typ_SF"/>
</dbReference>
<dbReference type="InterPro" id="IPR004504">
    <property type="entry name" value="DNA_repair_RadA"/>
</dbReference>
<evidence type="ECO:0000256" key="1">
    <source>
        <dbReference type="ARBA" id="ARBA00022723"/>
    </source>
</evidence>
<dbReference type="CDD" id="cd01121">
    <property type="entry name" value="RadA_SMS_N"/>
    <property type="match status" value="1"/>
</dbReference>
<keyword evidence="4 13" id="KW-0863">Zinc-finger</keyword>
<keyword evidence="6 13" id="KW-0862">Zinc</keyword>
<keyword evidence="16" id="KW-1185">Reference proteome</keyword>
<dbReference type="GO" id="GO:0140664">
    <property type="term" value="F:ATP-dependent DNA damage sensor activity"/>
    <property type="evidence" value="ECO:0007669"/>
    <property type="project" value="InterPro"/>
</dbReference>
<reference evidence="15" key="2">
    <citation type="submission" date="2020-09" db="EMBL/GenBank/DDBJ databases">
        <authorList>
            <person name="Sun Q."/>
            <person name="Zhou Y."/>
        </authorList>
    </citation>
    <scope>NUCLEOTIDE SEQUENCE</scope>
    <source>
        <strain evidence="15">CGMCC 4.7201</strain>
    </source>
</reference>
<protein>
    <recommendedName>
        <fullName evidence="11 12">DNA repair protein RadA</fullName>
    </recommendedName>
</protein>
<dbReference type="FunFam" id="3.30.230.10:FF:000026">
    <property type="entry name" value="DNA repair protein RadA"/>
    <property type="match status" value="1"/>
</dbReference>
<evidence type="ECO:0000256" key="5">
    <source>
        <dbReference type="ARBA" id="ARBA00022801"/>
    </source>
</evidence>
<feature type="region of interest" description="Lon-protease-like" evidence="11">
    <location>
        <begin position="356"/>
        <end position="466"/>
    </location>
</feature>
<organism evidence="15 16">
    <name type="scientific">Wenjunlia tyrosinilytica</name>
    <dbReference type="NCBI Taxonomy" id="1544741"/>
    <lineage>
        <taxon>Bacteria</taxon>
        <taxon>Bacillati</taxon>
        <taxon>Actinomycetota</taxon>
        <taxon>Actinomycetes</taxon>
        <taxon>Kitasatosporales</taxon>
        <taxon>Streptomycetaceae</taxon>
        <taxon>Wenjunlia</taxon>
    </lineage>
</organism>
<evidence type="ECO:0000313" key="15">
    <source>
        <dbReference type="EMBL" id="GGO89598.1"/>
    </source>
</evidence>
<sequence>MAARSSRPSSKDRPSYRCTECGWTTAKWLGRCSECQAWGTVEEYVAAAVRTTAPGRVTTPARPIGQVDGKAVAARPTGVDELDRVLGGGLVPGAVVLLAGEPGVGKSTLLLDVAAKAASAQGPTLYITGEESAGQVRMRADRIGALDDHLYLAAETDLSAVLGHLDDIKPALLVLDSVQTVASPEIDGAPGGMAQVREVAGALIRASKERGMSTLLVGHVTKDGSIAGPRLLEHLVDVVLHFEGDRHARLRLIRGVKNRYGATDEVGCFELHDEGITGISDPSGLFLTRRSQAVPGTCLTVTLEGRRPLVVEMQALTVDSQIPSPRRTTSGLESPRVSMVLAVLEERGKINIGKRDIYTATVGGVKLTEPSADLAMALAVASAAVDTPLPENLVAIGEVGLAGEVRRVTGVQRRLAEAARLGFTRALVPPDPGPVPSGMTVTEVADIGEALHALPKRPRRAEGSQR</sequence>
<dbReference type="SMART" id="SM00382">
    <property type="entry name" value="AAA"/>
    <property type="match status" value="1"/>
</dbReference>
<evidence type="ECO:0000256" key="8">
    <source>
        <dbReference type="ARBA" id="ARBA00023016"/>
    </source>
</evidence>
<dbReference type="GO" id="GO:0016787">
    <property type="term" value="F:hydrolase activity"/>
    <property type="evidence" value="ECO:0007669"/>
    <property type="project" value="UniProtKB-KW"/>
</dbReference>
<dbReference type="InterPro" id="IPR027417">
    <property type="entry name" value="P-loop_NTPase"/>
</dbReference>
<comment type="domain">
    <text evidence="11">The middle region has homology to RecA with ATPase motifs including the RadA KNRFG motif, while the C-terminus is homologous to Lon protease.</text>
</comment>
<dbReference type="GO" id="GO:0000725">
    <property type="term" value="P:recombinational repair"/>
    <property type="evidence" value="ECO:0007669"/>
    <property type="project" value="UniProtKB-UniRule"/>
</dbReference>
<dbReference type="SUPFAM" id="SSF52540">
    <property type="entry name" value="P-loop containing nucleoside triphosphate hydrolases"/>
    <property type="match status" value="1"/>
</dbReference>
<evidence type="ECO:0000256" key="11">
    <source>
        <dbReference type="HAMAP-Rule" id="MF_01498"/>
    </source>
</evidence>
<evidence type="ECO:0000256" key="9">
    <source>
        <dbReference type="ARBA" id="ARBA00023125"/>
    </source>
</evidence>
<keyword evidence="5" id="KW-0378">Hydrolase</keyword>
<dbReference type="Proteomes" id="UP000641932">
    <property type="component" value="Unassembled WGS sequence"/>
</dbReference>
<evidence type="ECO:0000256" key="10">
    <source>
        <dbReference type="ARBA" id="ARBA00023204"/>
    </source>
</evidence>
<feature type="short sequence motif" description="RadA KNRFG motif" evidence="11">
    <location>
        <begin position="257"/>
        <end position="261"/>
    </location>
</feature>
<comment type="function">
    <text evidence="13">DNA-dependent ATPase involved in processing of recombination intermediates, plays a role in repairing DNA breaks. Stimulates the branch migration of RecA-mediated strand transfer reactions, allowing the 3' invading strand to extend heteroduplex DNA faster. Binds ssDNA in the presence of ADP but not other nucleotides, has ATPase activity that is stimulated by ssDNA and various branched DNA structures, but inhibited by SSB. Does not have RecA's homology-searching function.</text>
</comment>
<dbReference type="PRINTS" id="PR01874">
    <property type="entry name" value="DNAREPAIRADA"/>
</dbReference>
<evidence type="ECO:0000259" key="14">
    <source>
        <dbReference type="PROSITE" id="PS50162"/>
    </source>
</evidence>
<keyword evidence="8 11" id="KW-0346">Stress response</keyword>
<dbReference type="Gene3D" id="3.30.230.10">
    <property type="match status" value="1"/>
</dbReference>
<dbReference type="InterPro" id="IPR003593">
    <property type="entry name" value="AAA+_ATPase"/>
</dbReference>
<evidence type="ECO:0000256" key="3">
    <source>
        <dbReference type="ARBA" id="ARBA00022763"/>
    </source>
</evidence>
<comment type="function">
    <text evidence="11">Plays a role in repairing double-strand DNA breaks, probably involving stabilizing or processing branched DNA or blocked replication forks.</text>
</comment>
<dbReference type="Pfam" id="PF13481">
    <property type="entry name" value="AAA_25"/>
    <property type="match status" value="1"/>
</dbReference>
<dbReference type="AlphaFoldDB" id="A0A918DZE5"/>
<evidence type="ECO:0000256" key="2">
    <source>
        <dbReference type="ARBA" id="ARBA00022741"/>
    </source>
</evidence>
<dbReference type="InterPro" id="IPR014721">
    <property type="entry name" value="Ribsml_uS5_D2-typ_fold_subgr"/>
</dbReference>
<dbReference type="FunFam" id="3.40.50.300:FF:000050">
    <property type="entry name" value="DNA repair protein RadA"/>
    <property type="match status" value="1"/>
</dbReference>
<dbReference type="SUPFAM" id="SSF54211">
    <property type="entry name" value="Ribosomal protein S5 domain 2-like"/>
    <property type="match status" value="1"/>
</dbReference>
<keyword evidence="9 11" id="KW-0238">DNA-binding</keyword>
<evidence type="ECO:0000256" key="4">
    <source>
        <dbReference type="ARBA" id="ARBA00022771"/>
    </source>
</evidence>
<evidence type="ECO:0000256" key="6">
    <source>
        <dbReference type="ARBA" id="ARBA00022833"/>
    </source>
</evidence>
<dbReference type="GO" id="GO:0005524">
    <property type="term" value="F:ATP binding"/>
    <property type="evidence" value="ECO:0007669"/>
    <property type="project" value="UniProtKB-UniRule"/>
</dbReference>
<dbReference type="RefSeq" id="WP_189132448.1">
    <property type="nucleotide sequence ID" value="NZ_BMMS01000013.1"/>
</dbReference>
<keyword evidence="3 11" id="KW-0227">DNA damage</keyword>
<proteinExistence type="inferred from homology"/>
<dbReference type="NCBIfam" id="TIGR00416">
    <property type="entry name" value="sms"/>
    <property type="match status" value="1"/>
</dbReference>
<dbReference type="PANTHER" id="PTHR32472:SF10">
    <property type="entry name" value="DNA REPAIR PROTEIN RADA-LIKE PROTEIN"/>
    <property type="match status" value="1"/>
</dbReference>
<evidence type="ECO:0000256" key="13">
    <source>
        <dbReference type="RuleBase" id="RU003555"/>
    </source>
</evidence>
<dbReference type="Pfam" id="PF13541">
    <property type="entry name" value="ChlI"/>
    <property type="match status" value="1"/>
</dbReference>
<evidence type="ECO:0000256" key="12">
    <source>
        <dbReference type="NCBIfam" id="TIGR00416"/>
    </source>
</evidence>
<dbReference type="GO" id="GO:0003684">
    <property type="term" value="F:damaged DNA binding"/>
    <property type="evidence" value="ECO:0007669"/>
    <property type="project" value="InterPro"/>
</dbReference>
<dbReference type="HAMAP" id="MF_01498">
    <property type="entry name" value="RadA_bact"/>
    <property type="match status" value="1"/>
</dbReference>